<dbReference type="Gene3D" id="3.40.50.1450">
    <property type="entry name" value="HybD-like"/>
    <property type="match status" value="1"/>
</dbReference>
<evidence type="ECO:0000313" key="1">
    <source>
        <dbReference type="EMBL" id="EXI69651.1"/>
    </source>
</evidence>
<dbReference type="InterPro" id="IPR023430">
    <property type="entry name" value="Pept_HybD-like_dom_sf"/>
</dbReference>
<dbReference type="EMBL" id="JFAX01000001">
    <property type="protein sequence ID" value="EXI69651.1"/>
    <property type="molecule type" value="Genomic_DNA"/>
</dbReference>
<keyword evidence="2" id="KW-1185">Reference proteome</keyword>
<dbReference type="GO" id="GO:0006508">
    <property type="term" value="P:proteolysis"/>
    <property type="evidence" value="ECO:0007669"/>
    <property type="project" value="UniProtKB-KW"/>
</dbReference>
<keyword evidence="1" id="KW-0378">Hydrolase</keyword>
<dbReference type="GO" id="GO:0008233">
    <property type="term" value="F:peptidase activity"/>
    <property type="evidence" value="ECO:0007669"/>
    <property type="project" value="UniProtKB-KW"/>
</dbReference>
<reference evidence="1" key="1">
    <citation type="submission" date="2014-02" db="EMBL/GenBank/DDBJ databases">
        <title>Expanding our view of genomic diversity in Candidatus Accumulibacter clades.</title>
        <authorList>
            <person name="Skennerton C.T."/>
            <person name="Barr J.J."/>
            <person name="Slater F.R."/>
            <person name="Bond P.L."/>
            <person name="Tyson G.W."/>
        </authorList>
    </citation>
    <scope>NUCLEOTIDE SEQUENCE [LARGE SCALE GENOMIC DNA]</scope>
</reference>
<keyword evidence="1" id="KW-0645">Protease</keyword>
<dbReference type="Proteomes" id="UP000020218">
    <property type="component" value="Unassembled WGS sequence"/>
</dbReference>
<organism evidence="1 2">
    <name type="scientific">Candidatus Accumulibacter adjunctus</name>
    <dbReference type="NCBI Taxonomy" id="1454001"/>
    <lineage>
        <taxon>Bacteria</taxon>
        <taxon>Pseudomonadati</taxon>
        <taxon>Pseudomonadota</taxon>
        <taxon>Betaproteobacteria</taxon>
        <taxon>Candidatus Accumulibacter</taxon>
    </lineage>
</organism>
<comment type="caution">
    <text evidence="1">The sequence shown here is derived from an EMBL/GenBank/DDBJ whole genome shotgun (WGS) entry which is preliminary data.</text>
</comment>
<name>A0A011N440_9PROT</name>
<evidence type="ECO:0000313" key="2">
    <source>
        <dbReference type="Proteomes" id="UP000020218"/>
    </source>
</evidence>
<dbReference type="AlphaFoldDB" id="A0A011N440"/>
<dbReference type="STRING" id="1454001.AW08_00144"/>
<gene>
    <name evidence="1" type="ORF">AW08_00144</name>
</gene>
<protein>
    <submittedName>
        <fullName evidence="1">Hydrogenase maturation protease</fullName>
    </submittedName>
</protein>
<sequence length="182" mass="19048">MMVPRAPVVVLACGNPSRGDDALGPQLLERLDAWLPTAGLGGRHELIGDYQWQIEHALDLAGRELALFIDAGAMTPAPFVFRPVQAGRLVEPGSHALSPESLLAVLARISSEPPPAAFVLAVRGEDFELGCAPGQRALAHAEAAFAFLQDLCGAASAAQWQLLADRQERLRAGDAGAVAGVA</sequence>
<proteinExistence type="predicted"/>
<dbReference type="SUPFAM" id="SSF53163">
    <property type="entry name" value="HybD-like"/>
    <property type="match status" value="1"/>
</dbReference>
<accession>A0A011N440</accession>